<sequence>MKNQMVILRVKDVISRLKIGKSTLYDWLNRKSPRFKGDFPRPVKISETMVGWLEDEINNWLETKKNKRG</sequence>
<dbReference type="PANTHER" id="PTHR36154:SF1">
    <property type="entry name" value="DNA-BINDING TRANSCRIPTIONAL ACTIVATOR ALPA"/>
    <property type="match status" value="1"/>
</dbReference>
<evidence type="ECO:0000313" key="2">
    <source>
        <dbReference type="Proteomes" id="UP000674270"/>
    </source>
</evidence>
<name>A0A8I2DCW4_9GAMM</name>
<dbReference type="AlphaFoldDB" id="A0A8I2DCW4"/>
<dbReference type="Proteomes" id="UP000674270">
    <property type="component" value="Unassembled WGS sequence"/>
</dbReference>
<dbReference type="Pfam" id="PF05930">
    <property type="entry name" value="Phage_AlpA"/>
    <property type="match status" value="1"/>
</dbReference>
<protein>
    <submittedName>
        <fullName evidence="1">AlpA family phage regulatory protein</fullName>
    </submittedName>
</protein>
<dbReference type="PANTHER" id="PTHR36154">
    <property type="entry name" value="DNA-BINDING TRANSCRIPTIONAL ACTIVATOR ALPA"/>
    <property type="match status" value="1"/>
</dbReference>
<dbReference type="Gene3D" id="1.10.238.160">
    <property type="match status" value="1"/>
</dbReference>
<dbReference type="EMBL" id="JAGKLY010000013">
    <property type="protein sequence ID" value="MBQ0270429.1"/>
    <property type="molecule type" value="Genomic_DNA"/>
</dbReference>
<dbReference type="InterPro" id="IPR010260">
    <property type="entry name" value="AlpA"/>
</dbReference>
<reference evidence="1" key="1">
    <citation type="submission" date="2021-03" db="EMBL/GenBank/DDBJ databases">
        <authorList>
            <person name="Stanton E."/>
        </authorList>
    </citation>
    <scope>NUCLEOTIDE SEQUENCE</scope>
    <source>
        <strain evidence="1">2020EL-00113</strain>
    </source>
</reference>
<comment type="caution">
    <text evidence="1">The sequence shown here is derived from an EMBL/GenBank/DDBJ whole genome shotgun (WGS) entry which is preliminary data.</text>
</comment>
<accession>A0A8I2DCW4</accession>
<organism evidence="1 2">
    <name type="scientific">Providencia huaxiensis</name>
    <dbReference type="NCBI Taxonomy" id="2027290"/>
    <lineage>
        <taxon>Bacteria</taxon>
        <taxon>Pseudomonadati</taxon>
        <taxon>Pseudomonadota</taxon>
        <taxon>Gammaproteobacteria</taxon>
        <taxon>Enterobacterales</taxon>
        <taxon>Morganellaceae</taxon>
        <taxon>Providencia</taxon>
    </lineage>
</organism>
<dbReference type="InterPro" id="IPR052931">
    <property type="entry name" value="Prophage_regulatory_activator"/>
</dbReference>
<evidence type="ECO:0000313" key="1">
    <source>
        <dbReference type="EMBL" id="MBQ0270429.1"/>
    </source>
</evidence>
<dbReference type="RefSeq" id="WP_154629012.1">
    <property type="nucleotide sequence ID" value="NZ_JAGKLY010000013.1"/>
</dbReference>
<proteinExistence type="predicted"/>
<gene>
    <name evidence="1" type="ORF">J7T18_19285</name>
</gene>